<dbReference type="SUPFAM" id="SSF81338">
    <property type="entry name" value="Aquaporin-like"/>
    <property type="match status" value="1"/>
</dbReference>
<keyword evidence="8 12" id="KW-1133">Transmembrane helix</keyword>
<accession>A0A9J7DHX6</accession>
<dbReference type="RefSeq" id="XP_019893216.1">
    <property type="nucleotide sequence ID" value="XM_020037657.2"/>
</dbReference>
<evidence type="ECO:0000256" key="6">
    <source>
        <dbReference type="ARBA" id="ARBA00022692"/>
    </source>
</evidence>
<organism evidence="13 14">
    <name type="scientific">Musca domestica</name>
    <name type="common">House fly</name>
    <dbReference type="NCBI Taxonomy" id="7370"/>
    <lineage>
        <taxon>Eukaryota</taxon>
        <taxon>Metazoa</taxon>
        <taxon>Ecdysozoa</taxon>
        <taxon>Arthropoda</taxon>
        <taxon>Hexapoda</taxon>
        <taxon>Insecta</taxon>
        <taxon>Pterygota</taxon>
        <taxon>Neoptera</taxon>
        <taxon>Endopterygota</taxon>
        <taxon>Diptera</taxon>
        <taxon>Brachycera</taxon>
        <taxon>Muscomorpha</taxon>
        <taxon>Muscoidea</taxon>
        <taxon>Muscidae</taxon>
        <taxon>Musca</taxon>
    </lineage>
</organism>
<dbReference type="PROSITE" id="PS00221">
    <property type="entry name" value="MIP"/>
    <property type="match status" value="1"/>
</dbReference>
<feature type="transmembrane region" description="Helical" evidence="12">
    <location>
        <begin position="147"/>
        <end position="169"/>
    </location>
</feature>
<evidence type="ECO:0000256" key="12">
    <source>
        <dbReference type="SAM" id="Phobius"/>
    </source>
</evidence>
<gene>
    <name evidence="14" type="primary">LOC101895611</name>
</gene>
<dbReference type="InterPro" id="IPR034294">
    <property type="entry name" value="Aquaporin_transptr"/>
</dbReference>
<dbReference type="GO" id="GO:0048878">
    <property type="term" value="P:chemical homeostasis"/>
    <property type="evidence" value="ECO:0007669"/>
    <property type="project" value="UniProtKB-ARBA"/>
</dbReference>
<dbReference type="CDD" id="cd00333">
    <property type="entry name" value="MIP"/>
    <property type="match status" value="1"/>
</dbReference>
<dbReference type="VEuPathDB" id="VectorBase:MDOMA2_017542"/>
<comment type="subcellular location">
    <subcellularLocation>
        <location evidence="1">Membrane</location>
        <topology evidence="1">Multi-pass membrane protein</topology>
    </subcellularLocation>
</comment>
<dbReference type="InterPro" id="IPR023271">
    <property type="entry name" value="Aquaporin-like"/>
</dbReference>
<evidence type="ECO:0000256" key="2">
    <source>
        <dbReference type="ARBA" id="ARBA00006175"/>
    </source>
</evidence>
<feature type="transmembrane region" description="Helical" evidence="12">
    <location>
        <begin position="29"/>
        <end position="49"/>
    </location>
</feature>
<evidence type="ECO:0000313" key="13">
    <source>
        <dbReference type="Proteomes" id="UP001652621"/>
    </source>
</evidence>
<evidence type="ECO:0000256" key="3">
    <source>
        <dbReference type="ARBA" id="ARBA00011881"/>
    </source>
</evidence>
<keyword evidence="7" id="KW-0677">Repeat</keyword>
<dbReference type="Proteomes" id="UP001652621">
    <property type="component" value="Unplaced"/>
</dbReference>
<dbReference type="AlphaFoldDB" id="A0A9J7DHX6"/>
<keyword evidence="9 12" id="KW-0472">Membrane</keyword>
<dbReference type="GO" id="GO:0005886">
    <property type="term" value="C:plasma membrane"/>
    <property type="evidence" value="ECO:0007669"/>
    <property type="project" value="TreeGrafter"/>
</dbReference>
<evidence type="ECO:0000256" key="1">
    <source>
        <dbReference type="ARBA" id="ARBA00004141"/>
    </source>
</evidence>
<feature type="transmembrane region" description="Helical" evidence="12">
    <location>
        <begin position="181"/>
        <end position="203"/>
    </location>
</feature>
<dbReference type="GO" id="GO:0015250">
    <property type="term" value="F:water channel activity"/>
    <property type="evidence" value="ECO:0007669"/>
    <property type="project" value="UniProtKB-ARBA"/>
</dbReference>
<name>A0A9J7DHX6_MUSDO</name>
<reference evidence="14" key="1">
    <citation type="submission" date="2025-08" db="UniProtKB">
        <authorList>
            <consortium name="RefSeq"/>
        </authorList>
    </citation>
    <scope>IDENTIFICATION</scope>
    <source>
        <strain evidence="14">Aabys</strain>
        <tissue evidence="14">Whole body</tissue>
    </source>
</reference>
<evidence type="ECO:0000256" key="4">
    <source>
        <dbReference type="ARBA" id="ARBA00021615"/>
    </source>
</evidence>
<dbReference type="FunFam" id="1.20.1080.10:FF:000009">
    <property type="entry name" value="aquaporin-4 isoform X1"/>
    <property type="match status" value="1"/>
</dbReference>
<keyword evidence="13" id="KW-1185">Reference proteome</keyword>
<sequence length="258" mass="27250">METSAPKENPKNQLAKFVGISDITDNKKIWRVLFGEMIGTFLLIVIGVGSCVDFEDWSPSVPQIALTFGLTVATLAQTFGHVSGCHINPAVTVGFLVVGEISLIKGCFYIVVQCIGAIAGSAVLSIAIPQSVAGVGLGVSSSAPSLNTAQCIVIEALITSILVLVVKGVSDPKRRDIKGSAPLAVGLSITAGHLCAIKLTGASMNPARSFGPAVVHGMWTDHWVYWVGPIIGSLVAAFIYRIFFQVRKGDDEDNSYDF</sequence>
<dbReference type="InterPro" id="IPR000425">
    <property type="entry name" value="MIP"/>
</dbReference>
<evidence type="ECO:0000256" key="8">
    <source>
        <dbReference type="ARBA" id="ARBA00022989"/>
    </source>
</evidence>
<evidence type="ECO:0000313" key="14">
    <source>
        <dbReference type="RefSeq" id="XP_019893216.1"/>
    </source>
</evidence>
<keyword evidence="6 11" id="KW-0812">Transmembrane</keyword>
<feature type="transmembrane region" description="Helical" evidence="12">
    <location>
        <begin position="103"/>
        <end position="127"/>
    </location>
</feature>
<dbReference type="PANTHER" id="PTHR19139">
    <property type="entry name" value="AQUAPORIN TRANSPORTER"/>
    <property type="match status" value="1"/>
</dbReference>
<comment type="function">
    <text evidence="10">Forms a water-specific channel.</text>
</comment>
<dbReference type="InterPro" id="IPR022357">
    <property type="entry name" value="MIP_CS"/>
</dbReference>
<feature type="transmembrane region" description="Helical" evidence="12">
    <location>
        <begin position="61"/>
        <end position="82"/>
    </location>
</feature>
<dbReference type="Pfam" id="PF00230">
    <property type="entry name" value="MIP"/>
    <property type="match status" value="1"/>
</dbReference>
<dbReference type="PRINTS" id="PR00783">
    <property type="entry name" value="MINTRINSICP"/>
</dbReference>
<evidence type="ECO:0000256" key="11">
    <source>
        <dbReference type="RuleBase" id="RU000477"/>
    </source>
</evidence>
<comment type="subunit">
    <text evidence="3">Homotetramer.</text>
</comment>
<protein>
    <recommendedName>
        <fullName evidence="4">Aquaporin</fullName>
    </recommendedName>
</protein>
<feature type="transmembrane region" description="Helical" evidence="12">
    <location>
        <begin position="223"/>
        <end position="243"/>
    </location>
</feature>
<keyword evidence="5 11" id="KW-0813">Transport</keyword>
<evidence type="ECO:0000256" key="5">
    <source>
        <dbReference type="ARBA" id="ARBA00022448"/>
    </source>
</evidence>
<dbReference type="PANTHER" id="PTHR19139:SF291">
    <property type="entry name" value="AQUAPORIN"/>
    <property type="match status" value="1"/>
</dbReference>
<proteinExistence type="inferred from homology"/>
<evidence type="ECO:0000256" key="9">
    <source>
        <dbReference type="ARBA" id="ARBA00023136"/>
    </source>
</evidence>
<dbReference type="OrthoDB" id="3222at2759"/>
<evidence type="ECO:0000256" key="7">
    <source>
        <dbReference type="ARBA" id="ARBA00022737"/>
    </source>
</evidence>
<evidence type="ECO:0000256" key="10">
    <source>
        <dbReference type="ARBA" id="ARBA00056455"/>
    </source>
</evidence>
<comment type="similarity">
    <text evidence="2 11">Belongs to the MIP/aquaporin (TC 1.A.8) family.</text>
</comment>
<dbReference type="GeneID" id="101895611"/>
<dbReference type="NCBIfam" id="TIGR00861">
    <property type="entry name" value="MIP"/>
    <property type="match status" value="1"/>
</dbReference>
<dbReference type="Gene3D" id="1.20.1080.10">
    <property type="entry name" value="Glycerol uptake facilitator protein"/>
    <property type="match status" value="1"/>
</dbReference>